<feature type="domain" description="GH29D-like beta-sandwich" evidence="9">
    <location>
        <begin position="554"/>
        <end position="606"/>
    </location>
</feature>
<dbReference type="Pfam" id="PF00728">
    <property type="entry name" value="Glyco_hydro_20"/>
    <property type="match status" value="1"/>
</dbReference>
<evidence type="ECO:0000256" key="6">
    <source>
        <dbReference type="SAM" id="SignalP"/>
    </source>
</evidence>
<dbReference type="SUPFAM" id="SSF51445">
    <property type="entry name" value="(Trans)glycosidases"/>
    <property type="match status" value="1"/>
</dbReference>
<dbReference type="Gene3D" id="3.30.379.10">
    <property type="entry name" value="Chitobiase/beta-hexosaminidase domain 2-like"/>
    <property type="match status" value="1"/>
</dbReference>
<dbReference type="SUPFAM" id="SSF55545">
    <property type="entry name" value="beta-N-acetylhexosaminidase-like domain"/>
    <property type="match status" value="1"/>
</dbReference>
<name>A0ABW1Z6V7_9BACT</name>
<dbReference type="InterPro" id="IPR015883">
    <property type="entry name" value="Glyco_hydro_20_cat"/>
</dbReference>
<evidence type="ECO:0000256" key="2">
    <source>
        <dbReference type="ARBA" id="ARBA00006285"/>
    </source>
</evidence>
<comment type="caution">
    <text evidence="10">The sequence shown here is derived from an EMBL/GenBank/DDBJ whole genome shotgun (WGS) entry which is preliminary data.</text>
</comment>
<feature type="domain" description="Beta-hexosaminidase bacterial type N-terminal" evidence="8">
    <location>
        <begin position="35"/>
        <end position="161"/>
    </location>
</feature>
<feature type="domain" description="Glycoside hydrolase family 20 catalytic" evidence="7">
    <location>
        <begin position="166"/>
        <end position="511"/>
    </location>
</feature>
<evidence type="ECO:0000259" key="7">
    <source>
        <dbReference type="Pfam" id="PF00728"/>
    </source>
</evidence>
<accession>A0ABW1Z6V7</accession>
<evidence type="ECO:0000256" key="1">
    <source>
        <dbReference type="ARBA" id="ARBA00001231"/>
    </source>
</evidence>
<evidence type="ECO:0000256" key="4">
    <source>
        <dbReference type="ARBA" id="ARBA00022801"/>
    </source>
</evidence>
<evidence type="ECO:0000256" key="5">
    <source>
        <dbReference type="ARBA" id="ARBA00023295"/>
    </source>
</evidence>
<dbReference type="PANTHER" id="PTHR22600">
    <property type="entry name" value="BETA-HEXOSAMINIDASE"/>
    <property type="match status" value="1"/>
</dbReference>
<keyword evidence="11" id="KW-1185">Reference proteome</keyword>
<dbReference type="InterPro" id="IPR015882">
    <property type="entry name" value="HEX_bac_N"/>
</dbReference>
<sequence>MKSLRECLRPAVLVAGAALATMCCSTPVEAQAAVPLVPLPQHVEVAAGSLTLASGSRISFPAQDAEAEFVARHFAALVRQGTGVALVAESKSAKGARVELLRDTSVTGEEAYQLEVSPERAVVRASTDAGLYYGSITLWQWLSGNAKGQKELHVAAVKIEDTPAMRWRGLMIDSARHMQSIEFLHQLVDWMSLEKLNTLHWHLTDDQAWRLEIKRYPKLTSVGAWRTLPSQEGKIDPKTGKPYPLYGGFYTQDQVRELVAYAAKRNVMIVPEIEMPGHATAPIAAYPEFGSTATPPKAAANHFGILPNLYGPQPATFTFLQNVLTEVMALFPSPYIHVGGDEAIKKQWKASPQIQEQMKSLGITSEDQLQSYFIKQVDTFLSSHGRRTLGWDEILEGGLAPNAAVMSWHGVKGGMDAAKQGHDAVLTPARPLYFNYRQTDSPDDGPGRFAINSLSDVYKFDATPATLTPEERKHILGVQANIWTEYLITDHQVAWMIFPRAAALAEIGWTAASQRDWNGFTARLAAEVTRYERLDIPFNTETLKPVNTLTLTSPSSVKVALATVNNAGTMHYTIDGSAVTASSPEYKQPVEVKIPAQLHAASFVAGTMFPTSEVSEALTIESARSLKTSQLKQCVTDPVIGMEPDPVVTGRPVSLSNYRNPCWIEKAALLDGVRSITLQMLALPWVFEEGHGKPPVLPAVKTANGEIEVHLDSCKGALVATIPLPVKPEERGLIALHGELSAVTGTHDLCVQVLRPKLDPLWTLHSLQLSEK</sequence>
<comment type="catalytic activity">
    <reaction evidence="1">
        <text>Hydrolysis of terminal non-reducing N-acetyl-D-hexosamine residues in N-acetyl-beta-D-hexosaminides.</text>
        <dbReference type="EC" id="3.2.1.52"/>
    </reaction>
</comment>
<dbReference type="Pfam" id="PF02838">
    <property type="entry name" value="Glyco_hydro_20b"/>
    <property type="match status" value="1"/>
</dbReference>
<dbReference type="PANTHER" id="PTHR22600:SF57">
    <property type="entry name" value="BETA-N-ACETYLHEXOSAMINIDASE"/>
    <property type="match status" value="1"/>
</dbReference>
<reference evidence="11" key="1">
    <citation type="journal article" date="2019" name="Int. J. Syst. Evol. Microbiol.">
        <title>The Global Catalogue of Microorganisms (GCM) 10K type strain sequencing project: providing services to taxonomists for standard genome sequencing and annotation.</title>
        <authorList>
            <consortium name="The Broad Institute Genomics Platform"/>
            <consortium name="The Broad Institute Genome Sequencing Center for Infectious Disease"/>
            <person name="Wu L."/>
            <person name="Ma J."/>
        </authorList>
    </citation>
    <scope>NUCLEOTIDE SEQUENCE [LARGE SCALE GENOMIC DNA]</scope>
    <source>
        <strain evidence="11">CGMCC 1.16026</strain>
    </source>
</reference>
<dbReference type="EMBL" id="JBHSWI010000001">
    <property type="protein sequence ID" value="MFC6645325.1"/>
    <property type="molecule type" value="Genomic_DNA"/>
</dbReference>
<dbReference type="Gene3D" id="3.20.20.80">
    <property type="entry name" value="Glycosidases"/>
    <property type="match status" value="1"/>
</dbReference>
<dbReference type="Proteomes" id="UP001596391">
    <property type="component" value="Unassembled WGS sequence"/>
</dbReference>
<proteinExistence type="inferred from homology"/>
<dbReference type="InterPro" id="IPR029018">
    <property type="entry name" value="Hex-like_dom2"/>
</dbReference>
<keyword evidence="4" id="KW-0378">Hydrolase</keyword>
<keyword evidence="5" id="KW-0326">Glycosidase</keyword>
<comment type="similarity">
    <text evidence="2">Belongs to the glycosyl hydrolase 20 family.</text>
</comment>
<keyword evidence="6" id="KW-0732">Signal</keyword>
<dbReference type="RefSeq" id="WP_263371705.1">
    <property type="nucleotide sequence ID" value="NZ_JAGSYD010000003.1"/>
</dbReference>
<evidence type="ECO:0000313" key="10">
    <source>
        <dbReference type="EMBL" id="MFC6645325.1"/>
    </source>
</evidence>
<dbReference type="PRINTS" id="PR00738">
    <property type="entry name" value="GLHYDRLASE20"/>
</dbReference>
<dbReference type="EC" id="3.2.1.52" evidence="3"/>
<dbReference type="InterPro" id="IPR017853">
    <property type="entry name" value="GH"/>
</dbReference>
<gene>
    <name evidence="10" type="ORF">ACFQBQ_06935</name>
</gene>
<evidence type="ECO:0000256" key="3">
    <source>
        <dbReference type="ARBA" id="ARBA00012663"/>
    </source>
</evidence>
<evidence type="ECO:0000259" key="9">
    <source>
        <dbReference type="Pfam" id="PF13290"/>
    </source>
</evidence>
<evidence type="ECO:0000259" key="8">
    <source>
        <dbReference type="Pfam" id="PF02838"/>
    </source>
</evidence>
<dbReference type="InterPro" id="IPR025705">
    <property type="entry name" value="Beta_hexosaminidase_sua/sub"/>
</dbReference>
<dbReference type="CDD" id="cd06563">
    <property type="entry name" value="GH20_chitobiase-like"/>
    <property type="match status" value="1"/>
</dbReference>
<organism evidence="10 11">
    <name type="scientific">Granulicella cerasi</name>
    <dbReference type="NCBI Taxonomy" id="741063"/>
    <lineage>
        <taxon>Bacteria</taxon>
        <taxon>Pseudomonadati</taxon>
        <taxon>Acidobacteriota</taxon>
        <taxon>Terriglobia</taxon>
        <taxon>Terriglobales</taxon>
        <taxon>Acidobacteriaceae</taxon>
        <taxon>Granulicella</taxon>
    </lineage>
</organism>
<feature type="chain" id="PRO_5045810896" description="beta-N-acetylhexosaminidase" evidence="6">
    <location>
        <begin position="33"/>
        <end position="772"/>
    </location>
</feature>
<dbReference type="InterPro" id="IPR059177">
    <property type="entry name" value="GH29D-like_dom"/>
</dbReference>
<dbReference type="Pfam" id="PF13290">
    <property type="entry name" value="CHB_HEX_C_1"/>
    <property type="match status" value="1"/>
</dbReference>
<feature type="signal peptide" evidence="6">
    <location>
        <begin position="1"/>
        <end position="32"/>
    </location>
</feature>
<protein>
    <recommendedName>
        <fullName evidence="3">beta-N-acetylhexosaminidase</fullName>
        <ecNumber evidence="3">3.2.1.52</ecNumber>
    </recommendedName>
</protein>
<evidence type="ECO:0000313" key="11">
    <source>
        <dbReference type="Proteomes" id="UP001596391"/>
    </source>
</evidence>